<feature type="compositionally biased region" description="Basic and acidic residues" evidence="1">
    <location>
        <begin position="156"/>
        <end position="166"/>
    </location>
</feature>
<dbReference type="EMBL" id="JAGIOO010000001">
    <property type="protein sequence ID" value="MBP2479179.1"/>
    <property type="molecule type" value="Genomic_DNA"/>
</dbReference>
<dbReference type="SUPFAM" id="SSF50475">
    <property type="entry name" value="FMN-binding split barrel"/>
    <property type="match status" value="1"/>
</dbReference>
<dbReference type="RefSeq" id="WP_209707709.1">
    <property type="nucleotide sequence ID" value="NZ_JAGIOO010000001.1"/>
</dbReference>
<evidence type="ECO:0000256" key="1">
    <source>
        <dbReference type="SAM" id="MobiDB-lite"/>
    </source>
</evidence>
<dbReference type="Proteomes" id="UP001519363">
    <property type="component" value="Unassembled WGS sequence"/>
</dbReference>
<feature type="region of interest" description="Disordered" evidence="1">
    <location>
        <begin position="129"/>
        <end position="166"/>
    </location>
</feature>
<comment type="caution">
    <text evidence="2">The sequence shown here is derived from an EMBL/GenBank/DDBJ whole genome shotgun (WGS) entry which is preliminary data.</text>
</comment>
<keyword evidence="3" id="KW-1185">Reference proteome</keyword>
<accession>A0ABS5ARI1</accession>
<name>A0ABS5ARI1_9PSEU</name>
<evidence type="ECO:0000313" key="2">
    <source>
        <dbReference type="EMBL" id="MBP2479179.1"/>
    </source>
</evidence>
<evidence type="ECO:0008006" key="4">
    <source>
        <dbReference type="Google" id="ProtNLM"/>
    </source>
</evidence>
<dbReference type="InterPro" id="IPR012349">
    <property type="entry name" value="Split_barrel_FMN-bd"/>
</dbReference>
<reference evidence="2 3" key="1">
    <citation type="submission" date="2021-03" db="EMBL/GenBank/DDBJ databases">
        <title>Sequencing the genomes of 1000 actinobacteria strains.</title>
        <authorList>
            <person name="Klenk H.-P."/>
        </authorList>
    </citation>
    <scope>NUCLEOTIDE SEQUENCE [LARGE SCALE GENOMIC DNA]</scope>
    <source>
        <strain evidence="2 3">DSM 44580</strain>
    </source>
</reference>
<dbReference type="Gene3D" id="2.30.110.10">
    <property type="entry name" value="Electron Transport, Fmn-binding Protein, Chain A"/>
    <property type="match status" value="1"/>
</dbReference>
<evidence type="ECO:0000313" key="3">
    <source>
        <dbReference type="Proteomes" id="UP001519363"/>
    </source>
</evidence>
<sequence length="166" mass="17679">MLGNKDSLRLLASVSFGRVVFSQNALPTARPVRHFVDGGAVVVRTHLGPAARSVLGQVVAYQADAIDEQEHLGWSVIVTGYARIVDDPADAARYERLLPPWASGEPDRAIRIRPVLVAGYELVATTGPVPRRQRHVGGLDRPAPAGPGPASPAALERPRGTTVDRG</sequence>
<organism evidence="2 3">
    <name type="scientific">Crossiella equi</name>
    <dbReference type="NCBI Taxonomy" id="130796"/>
    <lineage>
        <taxon>Bacteria</taxon>
        <taxon>Bacillati</taxon>
        <taxon>Actinomycetota</taxon>
        <taxon>Actinomycetes</taxon>
        <taxon>Pseudonocardiales</taxon>
        <taxon>Pseudonocardiaceae</taxon>
        <taxon>Crossiella</taxon>
    </lineage>
</organism>
<protein>
    <recommendedName>
        <fullName evidence="4">Pyridoxamine 5'-phosphate oxidase</fullName>
    </recommendedName>
</protein>
<gene>
    <name evidence="2" type="ORF">JOF53_008051</name>
</gene>
<proteinExistence type="predicted"/>
<dbReference type="Pfam" id="PF12900">
    <property type="entry name" value="Pyridox_ox_2"/>
    <property type="match status" value="1"/>
</dbReference>
<dbReference type="InterPro" id="IPR024747">
    <property type="entry name" value="Pyridox_Oxase-rel"/>
</dbReference>